<dbReference type="PANTHER" id="PTHR46569">
    <property type="entry name" value="E3 UBIQUITIN-PROTEIN LIGASE TRAIP"/>
    <property type="match status" value="1"/>
</dbReference>
<dbReference type="CDD" id="cd16480">
    <property type="entry name" value="RING-H2_TRAIP"/>
    <property type="match status" value="1"/>
</dbReference>
<evidence type="ECO:0000256" key="1">
    <source>
        <dbReference type="ARBA" id="ARBA00022723"/>
    </source>
</evidence>
<dbReference type="GO" id="GO:0016567">
    <property type="term" value="P:protein ubiquitination"/>
    <property type="evidence" value="ECO:0007669"/>
    <property type="project" value="TreeGrafter"/>
</dbReference>
<dbReference type="GO" id="GO:0061630">
    <property type="term" value="F:ubiquitin protein ligase activity"/>
    <property type="evidence" value="ECO:0007669"/>
    <property type="project" value="TreeGrafter"/>
</dbReference>
<organism evidence="7 8">
    <name type="scientific">Acipenser oxyrinchus oxyrinchus</name>
    <dbReference type="NCBI Taxonomy" id="40147"/>
    <lineage>
        <taxon>Eukaryota</taxon>
        <taxon>Metazoa</taxon>
        <taxon>Chordata</taxon>
        <taxon>Craniata</taxon>
        <taxon>Vertebrata</taxon>
        <taxon>Euteleostomi</taxon>
        <taxon>Actinopterygii</taxon>
        <taxon>Chondrostei</taxon>
        <taxon>Acipenseriformes</taxon>
        <taxon>Acipenseridae</taxon>
        <taxon>Acipenser</taxon>
    </lineage>
</organism>
<evidence type="ECO:0000256" key="2">
    <source>
        <dbReference type="ARBA" id="ARBA00022771"/>
    </source>
</evidence>
<dbReference type="Pfam" id="PF13639">
    <property type="entry name" value="zf-RING_2"/>
    <property type="match status" value="1"/>
</dbReference>
<evidence type="ECO:0000313" key="7">
    <source>
        <dbReference type="EMBL" id="KAK1161475.1"/>
    </source>
</evidence>
<reference evidence="7" key="1">
    <citation type="submission" date="2022-02" db="EMBL/GenBank/DDBJ databases">
        <title>Atlantic sturgeon de novo genome assembly.</title>
        <authorList>
            <person name="Stock M."/>
            <person name="Klopp C."/>
            <person name="Guiguen Y."/>
            <person name="Cabau C."/>
            <person name="Parinello H."/>
            <person name="Santidrian Yebra-Pimentel E."/>
            <person name="Kuhl H."/>
            <person name="Dirks R.P."/>
            <person name="Guessner J."/>
            <person name="Wuertz S."/>
            <person name="Du K."/>
            <person name="Schartl M."/>
        </authorList>
    </citation>
    <scope>NUCLEOTIDE SEQUENCE</scope>
    <source>
        <strain evidence="7">STURGEONOMICS-FGT-2020</strain>
        <tissue evidence="7">Whole blood</tissue>
    </source>
</reference>
<dbReference type="InterPro" id="IPR001841">
    <property type="entry name" value="Znf_RING"/>
</dbReference>
<proteinExistence type="predicted"/>
<sequence>MPIRAYCTICSDYFDNSKDVAAIHCGHTFHYECLLQWFQTAPSKTCPQCRKQVSLRHIISKLFFDQVLEEGAPTLDPESLQNELDRIRVLLSTKESEWRESQKIIDSLRETVNQRNTTLESLKRSLEEKEMLCSTLRKQMKYLENQQSETKSAKEETRRLRTKMKTFESLDLLLQGQRGEVEAMIRDMGVGQSAVEQLSIYCVSLKKEYENLKTNHRTSNEMTEKLKRELFSSNSKFDKAVLELNRTKEDLKAAQQELVNADKQITSLKKKVEFLQKTLSTPSRTNEAISRLVFESPAPVQLKQPCLQRPMNSEDIDLNMTFDISTPEDLNKKPVTAPSKKIRLEATQSASSQPAKYSIENKSAKGKEAEEDIVLAPFLSNSLLFRKNTFGSLLDPQRGKGGAIRTGFDGLGGRTKFIQPSPLADISPPVRKVKRKKVTRPLNGMLSANLQKLDGFLQL</sequence>
<evidence type="ECO:0000256" key="5">
    <source>
        <dbReference type="SAM" id="Coils"/>
    </source>
</evidence>
<dbReference type="Gene3D" id="3.30.40.10">
    <property type="entry name" value="Zinc/RING finger domain, C3HC4 (zinc finger)"/>
    <property type="match status" value="1"/>
</dbReference>
<dbReference type="GO" id="GO:0031297">
    <property type="term" value="P:replication fork processing"/>
    <property type="evidence" value="ECO:0007669"/>
    <property type="project" value="TreeGrafter"/>
</dbReference>
<feature type="coiled-coil region" evidence="5">
    <location>
        <begin position="195"/>
        <end position="278"/>
    </location>
</feature>
<feature type="coiled-coil region" evidence="5">
    <location>
        <begin position="105"/>
        <end position="163"/>
    </location>
</feature>
<comment type="caution">
    <text evidence="7">The sequence shown here is derived from an EMBL/GenBank/DDBJ whole genome shotgun (WGS) entry which is preliminary data.</text>
</comment>
<keyword evidence="2 4" id="KW-0863">Zinc-finger</keyword>
<keyword evidence="8" id="KW-1185">Reference proteome</keyword>
<accession>A0AAD8FY25</accession>
<dbReference type="SUPFAM" id="SSF46579">
    <property type="entry name" value="Prefoldin"/>
    <property type="match status" value="1"/>
</dbReference>
<dbReference type="InterPro" id="IPR052639">
    <property type="entry name" value="TRAIP_ubiq-protein_ligase"/>
</dbReference>
<feature type="domain" description="RING-type" evidence="6">
    <location>
        <begin position="7"/>
        <end position="50"/>
    </location>
</feature>
<dbReference type="PROSITE" id="PS50089">
    <property type="entry name" value="ZF_RING_2"/>
    <property type="match status" value="1"/>
</dbReference>
<dbReference type="EMBL" id="JAGXEW010000018">
    <property type="protein sequence ID" value="KAK1161475.1"/>
    <property type="molecule type" value="Genomic_DNA"/>
</dbReference>
<dbReference type="GO" id="GO:0008270">
    <property type="term" value="F:zinc ion binding"/>
    <property type="evidence" value="ECO:0007669"/>
    <property type="project" value="UniProtKB-KW"/>
</dbReference>
<evidence type="ECO:0000259" key="6">
    <source>
        <dbReference type="PROSITE" id="PS50089"/>
    </source>
</evidence>
<protein>
    <submittedName>
        <fullName evidence="7">E3 ubiquitin-protein ligase TRAIP-like</fullName>
    </submittedName>
</protein>
<dbReference type="InterPro" id="IPR013083">
    <property type="entry name" value="Znf_RING/FYVE/PHD"/>
</dbReference>
<evidence type="ECO:0000256" key="3">
    <source>
        <dbReference type="ARBA" id="ARBA00022833"/>
    </source>
</evidence>
<evidence type="ECO:0000313" key="8">
    <source>
        <dbReference type="Proteomes" id="UP001230051"/>
    </source>
</evidence>
<dbReference type="SUPFAM" id="SSF57850">
    <property type="entry name" value="RING/U-box"/>
    <property type="match status" value="1"/>
</dbReference>
<dbReference type="GO" id="GO:0090734">
    <property type="term" value="C:site of DNA damage"/>
    <property type="evidence" value="ECO:0007669"/>
    <property type="project" value="TreeGrafter"/>
</dbReference>
<keyword evidence="3" id="KW-0862">Zinc</keyword>
<gene>
    <name evidence="7" type="primary">TRAIP</name>
    <name evidence="7" type="ORF">AOXY_G19020</name>
</gene>
<keyword evidence="1" id="KW-0479">Metal-binding</keyword>
<dbReference type="GO" id="GO:0005634">
    <property type="term" value="C:nucleus"/>
    <property type="evidence" value="ECO:0007669"/>
    <property type="project" value="TreeGrafter"/>
</dbReference>
<keyword evidence="5" id="KW-0175">Coiled coil</keyword>
<evidence type="ECO:0000256" key="4">
    <source>
        <dbReference type="PROSITE-ProRule" id="PRU00175"/>
    </source>
</evidence>
<dbReference type="Proteomes" id="UP001230051">
    <property type="component" value="Unassembled WGS sequence"/>
</dbReference>
<dbReference type="PANTHER" id="PTHR46569:SF1">
    <property type="entry name" value="E3 UBIQUITIN-PROTEIN LIGASE RFWD3-RELATED"/>
    <property type="match status" value="1"/>
</dbReference>
<dbReference type="SMART" id="SM00184">
    <property type="entry name" value="RING"/>
    <property type="match status" value="1"/>
</dbReference>
<name>A0AAD8FY25_ACIOX</name>
<dbReference type="AlphaFoldDB" id="A0AAD8FY25"/>